<name>A0ABW1G8C8_9ACTN</name>
<keyword evidence="2" id="KW-0285">Flavoprotein</keyword>
<dbReference type="InterPro" id="IPR009051">
    <property type="entry name" value="Helical_ferredxn"/>
</dbReference>
<dbReference type="Gene3D" id="3.30.43.10">
    <property type="entry name" value="Uridine Diphospho-n-acetylenolpyruvylglucosamine Reductase, domain 2"/>
    <property type="match status" value="1"/>
</dbReference>
<sequence>MGDTAALERELRRRVRGRVDFGDGARGVYAYDASNYRQVPLGVVAPAGADDVRAALALAREAGVPVLARGAGTSIGGQAVSPGALVLDFRPGMRRIGPVDAAARTVRVEPGVVLDDLQRAAAAHGLGFGPDPSTHSRATLGGMIGNDSCGAHSVAWGRTADNVRELELLLADGAEFAVGGPSTAEERRVAGERGGREGEVRRELERLAAENLALLRTAFPRLPRRVSGFALDALLPERGFDLARALTGTEGSCALLLGATVALHPLPRARMLVVAGYADESAAAEAVAELLPLRPLTAEGMGADLVRDERAREALPAGRGWLFLEADGREHAEAIERAVRGQGASVRLLTDPGGQRRLWRVREAAAGTATRAPDGSEAWPGWEDSAVPPWRLGPYLRELRQLTARHGLRGVPYGHFGEGCVHLRLDFPLDTRDGRGAFRRFLEEAADLVVAHGGSLSGEHGDGQARGELLGRMYPPEVLELFARFKRVFDPEGLLNPGNVVAPRALDADLRVARLPRELPLADGARRCVGVGACVAERPVGVMCPSYAATGDERHSTRGRARLLGELVDGRLLTGRHGADEVREALDLCLSCKGCAVDCPVHVDMATYKSLFLDRYYARRLRPRSHWALGGLPSRLRWLHRVPGAARLVNLPAVSALVRRAAGTERERPLPRVAPRPFTRGFRPRPGERRVLLWPDTFGNHLEPEVLEAGVAVLRYAGFEPVLPVGPVCCGLTWVTTGQLAAARRVLRRTLRVLGSSDPELPVVVLEPSCAAALREELPRYLPDDPAARQLADRVRTLEQFLAESVPAGTLPLPEGPVLTQVHCHEHAVLRGQAADPRSGMAGTEIGGCCGLAGNFAFERGHHAVSVAVAEQRLLPALRAAAPGTAVRADGYSCRTQIRQLGPAGSAAPLHLAQLLQQGLPENCKDR</sequence>
<keyword evidence="6" id="KW-0408">Iron</keyword>
<reference evidence="10" key="1">
    <citation type="journal article" date="2019" name="Int. J. Syst. Evol. Microbiol.">
        <title>The Global Catalogue of Microorganisms (GCM) 10K type strain sequencing project: providing services to taxonomists for standard genome sequencing and annotation.</title>
        <authorList>
            <consortium name="The Broad Institute Genomics Platform"/>
            <consortium name="The Broad Institute Genome Sequencing Center for Infectious Disease"/>
            <person name="Wu L."/>
            <person name="Ma J."/>
        </authorList>
    </citation>
    <scope>NUCLEOTIDE SEQUENCE [LARGE SCALE GENOMIC DNA]</scope>
    <source>
        <strain evidence="10">JCM 4816</strain>
    </source>
</reference>
<dbReference type="RefSeq" id="WP_380586833.1">
    <property type="nucleotide sequence ID" value="NZ_JBHSQJ010000103.1"/>
</dbReference>
<dbReference type="InterPro" id="IPR016171">
    <property type="entry name" value="Vanillyl_alc_oxidase_C-sub2"/>
</dbReference>
<dbReference type="InterPro" id="IPR036318">
    <property type="entry name" value="FAD-bd_PCMH-like_sf"/>
</dbReference>
<evidence type="ECO:0000313" key="9">
    <source>
        <dbReference type="EMBL" id="MFC5910165.1"/>
    </source>
</evidence>
<comment type="caution">
    <text evidence="9">The sequence shown here is derived from an EMBL/GenBank/DDBJ whole genome shotgun (WGS) entry which is preliminary data.</text>
</comment>
<dbReference type="Gene3D" id="3.30.465.10">
    <property type="match status" value="1"/>
</dbReference>
<dbReference type="InterPro" id="IPR017900">
    <property type="entry name" value="4Fe4S_Fe_S_CS"/>
</dbReference>
<comment type="cofactor">
    <cofactor evidence="1">
        <name>FAD</name>
        <dbReference type="ChEBI" id="CHEBI:57692"/>
    </cofactor>
</comment>
<dbReference type="EMBL" id="JBHSQJ010000103">
    <property type="protein sequence ID" value="MFC5910165.1"/>
    <property type="molecule type" value="Genomic_DNA"/>
</dbReference>
<evidence type="ECO:0000313" key="10">
    <source>
        <dbReference type="Proteomes" id="UP001596174"/>
    </source>
</evidence>
<evidence type="ECO:0000259" key="8">
    <source>
        <dbReference type="PROSITE" id="PS51387"/>
    </source>
</evidence>
<feature type="domain" description="FAD-binding PCMH-type" evidence="8">
    <location>
        <begin position="36"/>
        <end position="266"/>
    </location>
</feature>
<keyword evidence="5" id="KW-0560">Oxidoreductase</keyword>
<keyword evidence="7" id="KW-0411">Iron-sulfur</keyword>
<keyword evidence="4" id="KW-0274">FAD</keyword>
<dbReference type="InterPro" id="IPR016164">
    <property type="entry name" value="FAD-linked_Oxase-like_C"/>
</dbReference>
<keyword evidence="3" id="KW-0479">Metal-binding</keyword>
<evidence type="ECO:0000256" key="6">
    <source>
        <dbReference type="ARBA" id="ARBA00023004"/>
    </source>
</evidence>
<evidence type="ECO:0000256" key="5">
    <source>
        <dbReference type="ARBA" id="ARBA00023002"/>
    </source>
</evidence>
<keyword evidence="10" id="KW-1185">Reference proteome</keyword>
<dbReference type="PROSITE" id="PS51387">
    <property type="entry name" value="FAD_PCMH"/>
    <property type="match status" value="1"/>
</dbReference>
<dbReference type="Pfam" id="PF02913">
    <property type="entry name" value="FAD-oxidase_C"/>
    <property type="match status" value="1"/>
</dbReference>
<dbReference type="Pfam" id="PF01565">
    <property type="entry name" value="FAD_binding_4"/>
    <property type="match status" value="1"/>
</dbReference>
<evidence type="ECO:0000256" key="1">
    <source>
        <dbReference type="ARBA" id="ARBA00001974"/>
    </source>
</evidence>
<dbReference type="SUPFAM" id="SSF55103">
    <property type="entry name" value="FAD-linked oxidases, C-terminal domain"/>
    <property type="match status" value="1"/>
</dbReference>
<dbReference type="Gene3D" id="3.30.70.2740">
    <property type="match status" value="1"/>
</dbReference>
<dbReference type="SUPFAM" id="SSF56176">
    <property type="entry name" value="FAD-binding/transporter-associated domain-like"/>
    <property type="match status" value="1"/>
</dbReference>
<evidence type="ECO:0000256" key="4">
    <source>
        <dbReference type="ARBA" id="ARBA00022827"/>
    </source>
</evidence>
<protein>
    <submittedName>
        <fullName evidence="9">FAD-binding and (Fe-S)-binding domain-containing protein</fullName>
    </submittedName>
</protein>
<evidence type="ECO:0000256" key="7">
    <source>
        <dbReference type="ARBA" id="ARBA00023014"/>
    </source>
</evidence>
<organism evidence="9 10">
    <name type="scientific">Streptacidiphilus monticola</name>
    <dbReference type="NCBI Taxonomy" id="2161674"/>
    <lineage>
        <taxon>Bacteria</taxon>
        <taxon>Bacillati</taxon>
        <taxon>Actinomycetota</taxon>
        <taxon>Actinomycetes</taxon>
        <taxon>Kitasatosporales</taxon>
        <taxon>Streptomycetaceae</taxon>
        <taxon>Streptacidiphilus</taxon>
    </lineage>
</organism>
<dbReference type="PROSITE" id="PS00198">
    <property type="entry name" value="4FE4S_FER_1"/>
    <property type="match status" value="1"/>
</dbReference>
<accession>A0ABW1G8C8</accession>
<dbReference type="Gene3D" id="1.10.1060.10">
    <property type="entry name" value="Alpha-helical ferredoxin"/>
    <property type="match status" value="1"/>
</dbReference>
<dbReference type="InterPro" id="IPR016167">
    <property type="entry name" value="FAD-bd_PCMH_sub1"/>
</dbReference>
<dbReference type="PANTHER" id="PTHR11748">
    <property type="entry name" value="D-LACTATE DEHYDROGENASE"/>
    <property type="match status" value="1"/>
</dbReference>
<proteinExistence type="predicted"/>
<dbReference type="Gene3D" id="1.10.45.10">
    <property type="entry name" value="Vanillyl-alcohol Oxidase, Chain A, domain 4"/>
    <property type="match status" value="1"/>
</dbReference>
<gene>
    <name evidence="9" type="ORF">ACFP3V_23460</name>
</gene>
<dbReference type="InterPro" id="IPR004113">
    <property type="entry name" value="FAD-bd_oxidored_4_C"/>
</dbReference>
<dbReference type="Pfam" id="PF13183">
    <property type="entry name" value="Fer4_8"/>
    <property type="match status" value="1"/>
</dbReference>
<dbReference type="PANTHER" id="PTHR11748:SF119">
    <property type="entry name" value="D-2-HYDROXYGLUTARATE DEHYDROGENASE"/>
    <property type="match status" value="1"/>
</dbReference>
<dbReference type="InterPro" id="IPR016166">
    <property type="entry name" value="FAD-bd_PCMH"/>
</dbReference>
<dbReference type="SUPFAM" id="SSF46548">
    <property type="entry name" value="alpha-helical ferredoxin"/>
    <property type="match status" value="1"/>
</dbReference>
<dbReference type="Proteomes" id="UP001596174">
    <property type="component" value="Unassembled WGS sequence"/>
</dbReference>
<dbReference type="InterPro" id="IPR017896">
    <property type="entry name" value="4Fe4S_Fe-S-bd"/>
</dbReference>
<evidence type="ECO:0000256" key="2">
    <source>
        <dbReference type="ARBA" id="ARBA00022630"/>
    </source>
</evidence>
<evidence type="ECO:0000256" key="3">
    <source>
        <dbReference type="ARBA" id="ARBA00022723"/>
    </source>
</evidence>
<dbReference type="InterPro" id="IPR016169">
    <property type="entry name" value="FAD-bd_PCMH_sub2"/>
</dbReference>
<dbReference type="InterPro" id="IPR006094">
    <property type="entry name" value="Oxid_FAD_bind_N"/>
</dbReference>